<keyword evidence="1 3" id="KW-0378">Hydrolase</keyword>
<dbReference type="PANTHER" id="PTHR23088:SF27">
    <property type="entry name" value="DEAMINATED GLUTATHIONE AMIDASE"/>
    <property type="match status" value="1"/>
</dbReference>
<dbReference type="PROSITE" id="PS01227">
    <property type="entry name" value="UPF0012"/>
    <property type="match status" value="1"/>
</dbReference>
<dbReference type="InterPro" id="IPR001110">
    <property type="entry name" value="UPF0012_CS"/>
</dbReference>
<reference evidence="3" key="1">
    <citation type="submission" date="2023-03" db="EMBL/GenBank/DDBJ databases">
        <title>Mating type loci evolution in Malassezia.</title>
        <authorList>
            <person name="Coelho M.A."/>
        </authorList>
    </citation>
    <scope>NUCLEOTIDE SEQUENCE</scope>
    <source>
        <strain evidence="3">CBS 9431</strain>
    </source>
</reference>
<dbReference type="Pfam" id="PF00795">
    <property type="entry name" value="CN_hydrolase"/>
    <property type="match status" value="1"/>
</dbReference>
<protein>
    <submittedName>
        <fullName evidence="3">Beta-ureidopropionase</fullName>
        <ecNumber evidence="3">3.5.1.6</ecNumber>
    </submittedName>
</protein>
<dbReference type="AlphaFoldDB" id="A0AAF0F499"/>
<dbReference type="PANTHER" id="PTHR23088">
    <property type="entry name" value="NITRILASE-RELATED"/>
    <property type="match status" value="1"/>
</dbReference>
<name>A0AAF0F499_9BASI</name>
<dbReference type="GO" id="GO:0003837">
    <property type="term" value="F:beta-ureidopropionase activity"/>
    <property type="evidence" value="ECO:0007669"/>
    <property type="project" value="UniProtKB-EC"/>
</dbReference>
<proteinExistence type="predicted"/>
<evidence type="ECO:0000259" key="2">
    <source>
        <dbReference type="PROSITE" id="PS50263"/>
    </source>
</evidence>
<dbReference type="RefSeq" id="XP_060120885.1">
    <property type="nucleotide sequence ID" value="XM_060264902.1"/>
</dbReference>
<dbReference type="SUPFAM" id="SSF56317">
    <property type="entry name" value="Carbon-nitrogen hydrolase"/>
    <property type="match status" value="1"/>
</dbReference>
<dbReference type="InterPro" id="IPR036526">
    <property type="entry name" value="C-N_Hydrolase_sf"/>
</dbReference>
<dbReference type="InterPro" id="IPR003010">
    <property type="entry name" value="C-N_Hydrolase"/>
</dbReference>
<dbReference type="CDD" id="cd07572">
    <property type="entry name" value="nit"/>
    <property type="match status" value="1"/>
</dbReference>
<gene>
    <name evidence="3" type="primary">NIT2</name>
    <name evidence="3" type="ORF">MJAP1_000936</name>
</gene>
<dbReference type="PROSITE" id="PS50263">
    <property type="entry name" value="CN_HYDROLASE"/>
    <property type="match status" value="1"/>
</dbReference>
<keyword evidence="4" id="KW-1185">Reference proteome</keyword>
<dbReference type="GeneID" id="85224585"/>
<evidence type="ECO:0000313" key="4">
    <source>
        <dbReference type="Proteomes" id="UP001217754"/>
    </source>
</evidence>
<evidence type="ECO:0000256" key="1">
    <source>
        <dbReference type="ARBA" id="ARBA00022801"/>
    </source>
</evidence>
<evidence type="ECO:0000313" key="3">
    <source>
        <dbReference type="EMBL" id="WFD37988.1"/>
    </source>
</evidence>
<dbReference type="Gene3D" id="3.60.110.10">
    <property type="entry name" value="Carbon-nitrogen hydrolase"/>
    <property type="match status" value="1"/>
</dbReference>
<dbReference type="EC" id="3.5.1.6" evidence="3"/>
<feature type="domain" description="CN hydrolase" evidence="2">
    <location>
        <begin position="1"/>
        <end position="254"/>
    </location>
</feature>
<accession>A0AAF0F499</accession>
<dbReference type="Proteomes" id="UP001217754">
    <property type="component" value="Chromosome 1"/>
</dbReference>
<dbReference type="EMBL" id="CP119958">
    <property type="protein sequence ID" value="WFD37988.1"/>
    <property type="molecule type" value="Genomic_DNA"/>
</dbReference>
<sequence>MKVAVAQLTSGGAIAENLAVAVRLIGSAAQAGAHAVFLPEATDFIAPPTEAAALTRSAANAEFVTEVCGAAKTHRVWVSVGVHEPPSTDEARCFNTQLLIDETGAVRERYRKLHLYDVDIQNGPSILESNTTIPGTELRAPVDTPVGKLGLLTCYDMRFPEVSLALRRQGAEILTYPSAFAIRTGAAHWSVLLQARAIETQCYVLAAAQVGLHPGTTRSSWGHAMIVDPWGSVVAQCSDMPPFSPTFCLADIDLTSLERVRRDMPLWAQRRSDVYGSL</sequence>
<dbReference type="InterPro" id="IPR045254">
    <property type="entry name" value="Nit1/2_C-N_Hydrolase"/>
</dbReference>
<organism evidence="3 4">
    <name type="scientific">Malassezia japonica</name>
    <dbReference type="NCBI Taxonomy" id="223818"/>
    <lineage>
        <taxon>Eukaryota</taxon>
        <taxon>Fungi</taxon>
        <taxon>Dikarya</taxon>
        <taxon>Basidiomycota</taxon>
        <taxon>Ustilaginomycotina</taxon>
        <taxon>Malasseziomycetes</taxon>
        <taxon>Malasseziales</taxon>
        <taxon>Malasseziaceae</taxon>
        <taxon>Malassezia</taxon>
    </lineage>
</organism>